<evidence type="ECO:0000313" key="2">
    <source>
        <dbReference type="EMBL" id="KRZ49665.1"/>
    </source>
</evidence>
<feature type="region of interest" description="Disordered" evidence="1">
    <location>
        <begin position="1"/>
        <end position="63"/>
    </location>
</feature>
<proteinExistence type="predicted"/>
<evidence type="ECO:0000256" key="1">
    <source>
        <dbReference type="SAM" id="MobiDB-lite"/>
    </source>
</evidence>
<keyword evidence="3" id="KW-1185">Reference proteome</keyword>
<dbReference type="EMBL" id="JYDW01000299">
    <property type="protein sequence ID" value="KRZ49665.1"/>
    <property type="molecule type" value="Genomic_DNA"/>
</dbReference>
<name>A0A0V1KRD5_9BILA</name>
<dbReference type="STRING" id="6335.A0A0V1KRD5"/>
<organism evidence="2 3">
    <name type="scientific">Trichinella nativa</name>
    <dbReference type="NCBI Taxonomy" id="6335"/>
    <lineage>
        <taxon>Eukaryota</taxon>
        <taxon>Metazoa</taxon>
        <taxon>Ecdysozoa</taxon>
        <taxon>Nematoda</taxon>
        <taxon>Enoplea</taxon>
        <taxon>Dorylaimia</taxon>
        <taxon>Trichinellida</taxon>
        <taxon>Trichinellidae</taxon>
        <taxon>Trichinella</taxon>
    </lineage>
</organism>
<sequence>MIKTGSRGQSLDEESLEPARQDRMREQKGRESPVNTGPSKNNNGHANNTVEEADEPARGRGLLQWGPVREMMPSAYQGDYYPPGFSSGDGFRRMAGEAGRLSLHQQGSAS</sequence>
<feature type="compositionally biased region" description="Polar residues" evidence="1">
    <location>
        <begin position="33"/>
        <end position="50"/>
    </location>
</feature>
<dbReference type="Proteomes" id="UP000054721">
    <property type="component" value="Unassembled WGS sequence"/>
</dbReference>
<comment type="caution">
    <text evidence="2">The sequence shown here is derived from an EMBL/GenBank/DDBJ whole genome shotgun (WGS) entry which is preliminary data.</text>
</comment>
<dbReference type="AlphaFoldDB" id="A0A0V1KRD5"/>
<feature type="compositionally biased region" description="Basic and acidic residues" evidence="1">
    <location>
        <begin position="17"/>
        <end position="31"/>
    </location>
</feature>
<reference evidence="2 3" key="1">
    <citation type="submission" date="2015-05" db="EMBL/GenBank/DDBJ databases">
        <title>Evolution of Trichinella species and genotypes.</title>
        <authorList>
            <person name="Korhonen P.K."/>
            <person name="Edoardo P."/>
            <person name="Giuseppe L.R."/>
            <person name="Gasser R.B."/>
        </authorList>
    </citation>
    <scope>NUCLEOTIDE SEQUENCE [LARGE SCALE GENOMIC DNA]</scope>
    <source>
        <strain evidence="2">ISS10</strain>
    </source>
</reference>
<accession>A0A0V1KRD5</accession>
<evidence type="ECO:0000313" key="3">
    <source>
        <dbReference type="Proteomes" id="UP000054721"/>
    </source>
</evidence>
<protein>
    <submittedName>
        <fullName evidence="2">Uncharacterized protein</fullName>
    </submittedName>
</protein>
<gene>
    <name evidence="2" type="ORF">T02_6023</name>
</gene>